<feature type="non-terminal residue" evidence="1">
    <location>
        <position position="61"/>
    </location>
</feature>
<protein>
    <submittedName>
        <fullName evidence="1">Sex determining region Y</fullName>
    </submittedName>
</protein>
<reference evidence="1" key="1">
    <citation type="journal article" date="2010" name="Anim. Genet.">
        <title>Analysis of the non-recombining Y chromosome defines polymorphisms in domestic pig breeds: ancestral bases identified by comparative sequencing.</title>
        <authorList>
            <person name="Cliffe K.M."/>
            <person name="Day A.E."/>
            <person name="Bagga M."/>
            <person name="Siggens K."/>
            <person name="Quilter C.R."/>
            <person name="Lowden S."/>
            <person name="Finlayson H.A."/>
            <person name="Palgrave C.J."/>
            <person name="Li N."/>
            <person name="Huang L."/>
            <person name="Blott S.C."/>
            <person name="Sargent C.A."/>
        </authorList>
    </citation>
    <scope>NUCLEOTIDE SEQUENCE</scope>
</reference>
<dbReference type="EMBL" id="FN186130">
    <property type="protein sequence ID" value="CAX51913.1"/>
    <property type="molecule type" value="Genomic_DNA"/>
</dbReference>
<sequence length="61" mass="6815">MVQSSASAMFRVLNSEDYNPATQQQNILTFRKGSSLLHTDNPSSDMDVKLGEMVERVARIV</sequence>
<accession>D3UD35</accession>
<gene>
    <name evidence="1" type="primary">SRY</name>
</gene>
<evidence type="ECO:0000313" key="1">
    <source>
        <dbReference type="EMBL" id="CAX51913.1"/>
    </source>
</evidence>
<name>D3UD35_TAYPE</name>
<dbReference type="AlphaFoldDB" id="D3UD35"/>
<proteinExistence type="predicted"/>
<organism evidence="1">
    <name type="scientific">Tayassu pecari</name>
    <name type="common">White-lipped peccary</name>
    <dbReference type="NCBI Taxonomy" id="30535"/>
    <lineage>
        <taxon>Eukaryota</taxon>
        <taxon>Metazoa</taxon>
        <taxon>Chordata</taxon>
        <taxon>Craniata</taxon>
        <taxon>Vertebrata</taxon>
        <taxon>Euteleostomi</taxon>
        <taxon>Mammalia</taxon>
        <taxon>Eutheria</taxon>
        <taxon>Laurasiatheria</taxon>
        <taxon>Artiodactyla</taxon>
        <taxon>Suina</taxon>
        <taxon>Tayassuidae</taxon>
        <taxon>Tayassu</taxon>
    </lineage>
</organism>